<evidence type="ECO:0000313" key="4">
    <source>
        <dbReference type="EMBL" id="MBE1487172.1"/>
    </source>
</evidence>
<keyword evidence="2" id="KW-0456">Lyase</keyword>
<gene>
    <name evidence="4" type="ORF">H4W31_002810</name>
</gene>
<dbReference type="SUPFAM" id="SSF53800">
    <property type="entry name" value="Chelatase"/>
    <property type="match status" value="1"/>
</dbReference>
<dbReference type="Proteomes" id="UP000649753">
    <property type="component" value="Unassembled WGS sequence"/>
</dbReference>
<dbReference type="PANTHER" id="PTHR33542">
    <property type="entry name" value="SIROHYDROCHLORIN FERROCHELATASE, CHLOROPLASTIC"/>
    <property type="match status" value="1"/>
</dbReference>
<dbReference type="RefSeq" id="WP_318783189.1">
    <property type="nucleotide sequence ID" value="NZ_JADBEB010000001.1"/>
</dbReference>
<evidence type="ECO:0000256" key="3">
    <source>
        <dbReference type="SAM" id="MobiDB-lite"/>
    </source>
</evidence>
<accession>A0A927QXV9</accession>
<dbReference type="GO" id="GO:0046872">
    <property type="term" value="F:metal ion binding"/>
    <property type="evidence" value="ECO:0007669"/>
    <property type="project" value="UniProtKB-KW"/>
</dbReference>
<reference evidence="4" key="1">
    <citation type="submission" date="2020-10" db="EMBL/GenBank/DDBJ databases">
        <title>Sequencing the genomes of 1000 actinobacteria strains.</title>
        <authorList>
            <person name="Klenk H.-P."/>
        </authorList>
    </citation>
    <scope>NUCLEOTIDE SEQUENCE</scope>
    <source>
        <strain evidence="4">DSM 46832</strain>
    </source>
</reference>
<name>A0A927QXV9_9ACTN</name>
<dbReference type="CDD" id="cd03416">
    <property type="entry name" value="CbiX_SirB_N"/>
    <property type="match status" value="1"/>
</dbReference>
<dbReference type="InterPro" id="IPR050963">
    <property type="entry name" value="Sirohydro_Cobaltochel/CbiX"/>
</dbReference>
<feature type="region of interest" description="Disordered" evidence="3">
    <location>
        <begin position="260"/>
        <end position="283"/>
    </location>
</feature>
<sequence length="283" mass="28480">MRVAPLTAVPAPIVLVAHGSRDPRAALATEALTRAVAAARPGLVARASYLDHGQPRPAAVLAELEAAGHRRAVLVPLLLTAAYHGKVDIPETVAAARSAGLEIPVLVGDVLGPTEAGVDPRLVAGLCRRLTEAGCSVHGDSDNGRVDGLVLAAAGTRDAAARRTVEEVAEALGAALAVPTRVGYASAAPPTAAVAVAGLRAGGARRVAVATYFLAPGRLYETAMASAREAGAVAFAAPLGDAPELARLVLARADATGGGSLPRVGMNETVSEIPPARPSSIRE</sequence>
<dbReference type="AlphaFoldDB" id="A0A927QXV9"/>
<evidence type="ECO:0000256" key="2">
    <source>
        <dbReference type="ARBA" id="ARBA00023239"/>
    </source>
</evidence>
<keyword evidence="5" id="KW-1185">Reference proteome</keyword>
<protein>
    <submittedName>
        <fullName evidence="4">Sirohydrochlorin ferrochelatase</fullName>
    </submittedName>
</protein>
<dbReference type="PANTHER" id="PTHR33542:SF5">
    <property type="entry name" value="FERROCHELATASE CHE1"/>
    <property type="match status" value="1"/>
</dbReference>
<evidence type="ECO:0000313" key="5">
    <source>
        <dbReference type="Proteomes" id="UP000649753"/>
    </source>
</evidence>
<dbReference type="Gene3D" id="3.40.50.1400">
    <property type="match status" value="2"/>
</dbReference>
<dbReference type="GO" id="GO:0016829">
    <property type="term" value="F:lyase activity"/>
    <property type="evidence" value="ECO:0007669"/>
    <property type="project" value="UniProtKB-KW"/>
</dbReference>
<dbReference type="EMBL" id="JADBEB010000001">
    <property type="protein sequence ID" value="MBE1487172.1"/>
    <property type="molecule type" value="Genomic_DNA"/>
</dbReference>
<dbReference type="InterPro" id="IPR002762">
    <property type="entry name" value="CbiX-like"/>
</dbReference>
<keyword evidence="1" id="KW-0479">Metal-binding</keyword>
<dbReference type="Pfam" id="PF01903">
    <property type="entry name" value="CbiX"/>
    <property type="match status" value="2"/>
</dbReference>
<organism evidence="4 5">
    <name type="scientific">Plantactinospora soyae</name>
    <dbReference type="NCBI Taxonomy" id="1544732"/>
    <lineage>
        <taxon>Bacteria</taxon>
        <taxon>Bacillati</taxon>
        <taxon>Actinomycetota</taxon>
        <taxon>Actinomycetes</taxon>
        <taxon>Micromonosporales</taxon>
        <taxon>Micromonosporaceae</taxon>
        <taxon>Plantactinospora</taxon>
    </lineage>
</organism>
<comment type="caution">
    <text evidence="4">The sequence shown here is derived from an EMBL/GenBank/DDBJ whole genome shotgun (WGS) entry which is preliminary data.</text>
</comment>
<proteinExistence type="predicted"/>
<evidence type="ECO:0000256" key="1">
    <source>
        <dbReference type="ARBA" id="ARBA00022723"/>
    </source>
</evidence>